<dbReference type="InterPro" id="IPR021109">
    <property type="entry name" value="Peptidase_aspartic_dom_sf"/>
</dbReference>
<dbReference type="PROSITE" id="PS51767">
    <property type="entry name" value="PEPTIDASE_A1"/>
    <property type="match status" value="1"/>
</dbReference>
<protein>
    <submittedName>
        <fullName evidence="7">Secreted pepsinogen like aspartyl protease having a signal peptide</fullName>
    </submittedName>
</protein>
<dbReference type="EMBL" id="JAPCXB010000240">
    <property type="protein sequence ID" value="KAJ1604516.1"/>
    <property type="molecule type" value="Genomic_DNA"/>
</dbReference>
<accession>A0ABQ8P1Z8</accession>
<dbReference type="InterPro" id="IPR033121">
    <property type="entry name" value="PEPTIDASE_A1"/>
</dbReference>
<dbReference type="PRINTS" id="PR00792">
    <property type="entry name" value="PEPSIN"/>
</dbReference>
<comment type="similarity">
    <text evidence="1">Belongs to the peptidase A1 family.</text>
</comment>
<evidence type="ECO:0000256" key="5">
    <source>
        <dbReference type="SAM" id="Phobius"/>
    </source>
</evidence>
<keyword evidence="2 7" id="KW-0645">Protease</keyword>
<dbReference type="PANTHER" id="PTHR47966:SF51">
    <property type="entry name" value="BETA-SITE APP-CLEAVING ENZYME, ISOFORM A-RELATED"/>
    <property type="match status" value="1"/>
</dbReference>
<keyword evidence="5" id="KW-0472">Membrane</keyword>
<dbReference type="CDD" id="cd05471">
    <property type="entry name" value="pepsin_like"/>
    <property type="match status" value="1"/>
</dbReference>
<dbReference type="Proteomes" id="UP001071777">
    <property type="component" value="Unassembled WGS sequence"/>
</dbReference>
<sequence length="585" mass="68048">VVTLEFYYMRQKLVIIVFRYQLQLLFLITILLLQENGLCYSNSQDQINNDELIEISGNLTEEDVYKWASNYLDERTAGEDSDLQYSDSESFLIDPRLDYIYNSSKNLQIYKTINVLNVKDEIIPYRVYETNITIPLYEVKNSLFVCKIRIGEPEQEFWPIIDTGSSNLWVIGDECNQSSCQKVKRYSKYLSRSFKRISKYDNISVIFGTGKIYGKLILETLKFDNFQLNGHVIGIIEEVENTENSRIDVFDAIELEGVLGLGFTQMSSSKSLQLPLIERLQQQELIQENVFSIYINDHRIKPIRNEDKLSKPRALLLLGGIDSNLFQGDLHILPVIREHYWQVELESLHIGETKYCCDYGSLAYEWESLENEHLSRKFGPYEDPPMDLHIYNKFNKTIDKASRTPGYVIFDSGTSFYTLPNFEYKKFSQDYKPFGDCSQIHLGTQKIDPKVIEHFPNITYTFKDGLKLIITPELYLTPNEQGKCKPGIMMIDVPGEYGHSYILGSLFMRYYYTTYSKNIPRIGSAVGIAKAKHGKETRRYIYSKLSSTNESFVPPDDDEAEFYWTKLNGRLSNNWKFPSVLYNLF</sequence>
<keyword evidence="4" id="KW-0378">Hydrolase</keyword>
<dbReference type="Gene3D" id="2.40.70.10">
    <property type="entry name" value="Acid Proteases"/>
    <property type="match status" value="2"/>
</dbReference>
<evidence type="ECO:0000256" key="1">
    <source>
        <dbReference type="ARBA" id="ARBA00007447"/>
    </source>
</evidence>
<dbReference type="InterPro" id="IPR001461">
    <property type="entry name" value="Aspartic_peptidase_A1"/>
</dbReference>
<dbReference type="PANTHER" id="PTHR47966">
    <property type="entry name" value="BETA-SITE APP-CLEAVING ENZYME, ISOFORM A-RELATED"/>
    <property type="match status" value="1"/>
</dbReference>
<evidence type="ECO:0000256" key="3">
    <source>
        <dbReference type="ARBA" id="ARBA00022750"/>
    </source>
</evidence>
<name>A0ABQ8P1Z8_9CRYT</name>
<dbReference type="GO" id="GO:0008233">
    <property type="term" value="F:peptidase activity"/>
    <property type="evidence" value="ECO:0007669"/>
    <property type="project" value="UniProtKB-KW"/>
</dbReference>
<keyword evidence="5" id="KW-0812">Transmembrane</keyword>
<evidence type="ECO:0000256" key="2">
    <source>
        <dbReference type="ARBA" id="ARBA00022670"/>
    </source>
</evidence>
<dbReference type="SUPFAM" id="SSF50630">
    <property type="entry name" value="Acid proteases"/>
    <property type="match status" value="1"/>
</dbReference>
<reference evidence="7" key="1">
    <citation type="submission" date="2022-10" db="EMBL/GenBank/DDBJ databases">
        <title>Adaptive evolution leads to modifications in subtelomeric GC content in a zoonotic Cryptosporidium species.</title>
        <authorList>
            <person name="Li J."/>
            <person name="Feng Y."/>
            <person name="Xiao L."/>
        </authorList>
    </citation>
    <scope>NUCLEOTIDE SEQUENCE</scope>
    <source>
        <strain evidence="7">25894</strain>
    </source>
</reference>
<gene>
    <name evidence="7" type="ORF">OJ252_3701</name>
</gene>
<evidence type="ECO:0000259" key="6">
    <source>
        <dbReference type="PROSITE" id="PS51767"/>
    </source>
</evidence>
<keyword evidence="8" id="KW-1185">Reference proteome</keyword>
<organism evidence="7 8">
    <name type="scientific">Cryptosporidium canis</name>
    <dbReference type="NCBI Taxonomy" id="195482"/>
    <lineage>
        <taxon>Eukaryota</taxon>
        <taxon>Sar</taxon>
        <taxon>Alveolata</taxon>
        <taxon>Apicomplexa</taxon>
        <taxon>Conoidasida</taxon>
        <taxon>Coccidia</taxon>
        <taxon>Eucoccidiorida</taxon>
        <taxon>Eimeriorina</taxon>
        <taxon>Cryptosporidiidae</taxon>
        <taxon>Cryptosporidium</taxon>
    </lineage>
</organism>
<evidence type="ECO:0000313" key="7">
    <source>
        <dbReference type="EMBL" id="KAJ1604516.1"/>
    </source>
</evidence>
<dbReference type="Pfam" id="PF00026">
    <property type="entry name" value="Asp"/>
    <property type="match status" value="2"/>
</dbReference>
<keyword evidence="5" id="KW-1133">Transmembrane helix</keyword>
<feature type="domain" description="Peptidase A1" evidence="6">
    <location>
        <begin position="144"/>
        <end position="525"/>
    </location>
</feature>
<feature type="non-terminal residue" evidence="7">
    <location>
        <position position="1"/>
    </location>
</feature>
<dbReference type="InterPro" id="IPR034164">
    <property type="entry name" value="Pepsin-like_dom"/>
</dbReference>
<comment type="caution">
    <text evidence="7">The sequence shown here is derived from an EMBL/GenBank/DDBJ whole genome shotgun (WGS) entry which is preliminary data.</text>
</comment>
<evidence type="ECO:0000256" key="4">
    <source>
        <dbReference type="ARBA" id="ARBA00022801"/>
    </source>
</evidence>
<dbReference type="GO" id="GO:0006508">
    <property type="term" value="P:proteolysis"/>
    <property type="evidence" value="ECO:0007669"/>
    <property type="project" value="UniProtKB-KW"/>
</dbReference>
<keyword evidence="3" id="KW-0064">Aspartyl protease</keyword>
<proteinExistence type="inferred from homology"/>
<evidence type="ECO:0000313" key="8">
    <source>
        <dbReference type="Proteomes" id="UP001071777"/>
    </source>
</evidence>
<feature type="transmembrane region" description="Helical" evidence="5">
    <location>
        <begin position="13"/>
        <end position="33"/>
    </location>
</feature>